<comment type="caution">
    <text evidence="2">The sequence shown here is derived from an EMBL/GenBank/DDBJ whole genome shotgun (WGS) entry which is preliminary data.</text>
</comment>
<name>A0A9W9W334_9EURO</name>
<keyword evidence="1" id="KW-1133">Transmembrane helix</keyword>
<dbReference type="EMBL" id="JAPZBU010000006">
    <property type="protein sequence ID" value="KAJ5397690.1"/>
    <property type="molecule type" value="Genomic_DNA"/>
</dbReference>
<dbReference type="AlphaFoldDB" id="A0A9W9W334"/>
<feature type="transmembrane region" description="Helical" evidence="1">
    <location>
        <begin position="12"/>
        <end position="33"/>
    </location>
</feature>
<keyword evidence="1" id="KW-0472">Membrane</keyword>
<dbReference type="RefSeq" id="XP_056489742.1">
    <property type="nucleotide sequence ID" value="XM_056630440.1"/>
</dbReference>
<reference evidence="2" key="2">
    <citation type="journal article" date="2023" name="IMA Fungus">
        <title>Comparative genomic study of the Penicillium genus elucidates a diverse pangenome and 15 lateral gene transfer events.</title>
        <authorList>
            <person name="Petersen C."/>
            <person name="Sorensen T."/>
            <person name="Nielsen M.R."/>
            <person name="Sondergaard T.E."/>
            <person name="Sorensen J.L."/>
            <person name="Fitzpatrick D.A."/>
            <person name="Frisvad J.C."/>
            <person name="Nielsen K.L."/>
        </authorList>
    </citation>
    <scope>NUCLEOTIDE SEQUENCE</scope>
    <source>
        <strain evidence="2">IBT 29677</strain>
    </source>
</reference>
<proteinExistence type="predicted"/>
<evidence type="ECO:0000256" key="1">
    <source>
        <dbReference type="SAM" id="Phobius"/>
    </source>
</evidence>
<sequence length="159" mass="18010">MFKLLIPIFRGLAIFILVLLARGLFELCVEWICYWRSQRQKKAALKQALESPSGFYRLLVANVAGNAAVEISQDPLKFNEYFDIRGWECYCSQGRGTDALIAYILPAMLNVTEKKLQNLSQNKDLLDVVPDEKFRQALGIILNTDPRIKASLQDTPDAS</sequence>
<keyword evidence="3" id="KW-1185">Reference proteome</keyword>
<reference evidence="2" key="1">
    <citation type="submission" date="2022-12" db="EMBL/GenBank/DDBJ databases">
        <authorList>
            <person name="Petersen C."/>
        </authorList>
    </citation>
    <scope>NUCLEOTIDE SEQUENCE</scope>
    <source>
        <strain evidence="2">IBT 29677</strain>
    </source>
</reference>
<accession>A0A9W9W334</accession>
<evidence type="ECO:0000313" key="3">
    <source>
        <dbReference type="Proteomes" id="UP001147747"/>
    </source>
</evidence>
<dbReference type="OrthoDB" id="10393435at2759"/>
<keyword evidence="1" id="KW-0812">Transmembrane</keyword>
<organism evidence="2 3">
    <name type="scientific">Penicillium cosmopolitanum</name>
    <dbReference type="NCBI Taxonomy" id="1131564"/>
    <lineage>
        <taxon>Eukaryota</taxon>
        <taxon>Fungi</taxon>
        <taxon>Dikarya</taxon>
        <taxon>Ascomycota</taxon>
        <taxon>Pezizomycotina</taxon>
        <taxon>Eurotiomycetes</taxon>
        <taxon>Eurotiomycetidae</taxon>
        <taxon>Eurotiales</taxon>
        <taxon>Aspergillaceae</taxon>
        <taxon>Penicillium</taxon>
    </lineage>
</organism>
<protein>
    <submittedName>
        <fullName evidence="2">Uncharacterized protein</fullName>
    </submittedName>
</protein>
<gene>
    <name evidence="2" type="ORF">N7509_005803</name>
</gene>
<dbReference type="Proteomes" id="UP001147747">
    <property type="component" value="Unassembled WGS sequence"/>
</dbReference>
<dbReference type="GeneID" id="81369420"/>
<evidence type="ECO:0000313" key="2">
    <source>
        <dbReference type="EMBL" id="KAJ5397690.1"/>
    </source>
</evidence>